<dbReference type="Proteomes" id="UP000001661">
    <property type="component" value="Chromosome"/>
</dbReference>
<evidence type="ECO:0000256" key="2">
    <source>
        <dbReference type="ARBA" id="ARBA00025265"/>
    </source>
</evidence>
<dbReference type="SUPFAM" id="SSF55229">
    <property type="entry name" value="Cell division protein MinE topological specificity domain"/>
    <property type="match status" value="1"/>
</dbReference>
<evidence type="ECO:0000313" key="4">
    <source>
        <dbReference type="EMBL" id="ADL12105.1"/>
    </source>
</evidence>
<dbReference type="eggNOG" id="COG0851">
    <property type="taxonomic scope" value="Bacteria"/>
</dbReference>
<evidence type="ECO:0000256" key="3">
    <source>
        <dbReference type="HAMAP-Rule" id="MF_00262"/>
    </source>
</evidence>
<accession>D9QV46</accession>
<dbReference type="Gene3D" id="3.30.1070.10">
    <property type="entry name" value="Cell division topological specificity factor MinE"/>
    <property type="match status" value="1"/>
</dbReference>
<dbReference type="NCBIfam" id="TIGR01215">
    <property type="entry name" value="minE"/>
    <property type="match status" value="1"/>
</dbReference>
<keyword evidence="3" id="KW-0131">Cell cycle</keyword>
<sequence>MIESIKNFFTEEKDSKDVAKERLELVLVHDRIDISPETLEDMKGELINVVSKYVKIEESKLEINLAQDDKMIALKANIPVKRKVE</sequence>
<organism evidence="4 5">
    <name type="scientific">Acetohalobium arabaticum (strain ATCC 49924 / DSM 5501 / Z-7288)</name>
    <dbReference type="NCBI Taxonomy" id="574087"/>
    <lineage>
        <taxon>Bacteria</taxon>
        <taxon>Bacillati</taxon>
        <taxon>Bacillota</taxon>
        <taxon>Clostridia</taxon>
        <taxon>Halanaerobiales</taxon>
        <taxon>Halobacteroidaceae</taxon>
        <taxon>Acetohalobium</taxon>
    </lineage>
</organism>
<gene>
    <name evidence="3" type="primary">minE</name>
    <name evidence="4" type="ordered locus">Acear_0562</name>
</gene>
<reference evidence="4 5" key="1">
    <citation type="journal article" date="2010" name="Stand. Genomic Sci.">
        <title>Complete genome sequence of Acetohalobium arabaticum type strain (Z-7288).</title>
        <authorList>
            <person name="Sikorski J."/>
            <person name="Lapidus A."/>
            <person name="Chertkov O."/>
            <person name="Lucas S."/>
            <person name="Copeland A."/>
            <person name="Glavina Del Rio T."/>
            <person name="Nolan M."/>
            <person name="Tice H."/>
            <person name="Cheng J.F."/>
            <person name="Han C."/>
            <person name="Brambilla E."/>
            <person name="Pitluck S."/>
            <person name="Liolios K."/>
            <person name="Ivanova N."/>
            <person name="Mavromatis K."/>
            <person name="Mikhailova N."/>
            <person name="Pati A."/>
            <person name="Bruce D."/>
            <person name="Detter C."/>
            <person name="Tapia R."/>
            <person name="Goodwin L."/>
            <person name="Chen A."/>
            <person name="Palaniappan K."/>
            <person name="Land M."/>
            <person name="Hauser L."/>
            <person name="Chang Y.J."/>
            <person name="Jeffries C.D."/>
            <person name="Rohde M."/>
            <person name="Goker M."/>
            <person name="Spring S."/>
            <person name="Woyke T."/>
            <person name="Bristow J."/>
            <person name="Eisen J.A."/>
            <person name="Markowitz V."/>
            <person name="Hugenholtz P."/>
            <person name="Kyrpides N.C."/>
            <person name="Klenk H.P."/>
        </authorList>
    </citation>
    <scope>NUCLEOTIDE SEQUENCE [LARGE SCALE GENOMIC DNA]</scope>
    <source>
        <strain evidence="5">ATCC 49924 / DSM 5501 / Z-7288</strain>
    </source>
</reference>
<dbReference type="AlphaFoldDB" id="D9QV46"/>
<dbReference type="GO" id="GO:0051301">
    <property type="term" value="P:cell division"/>
    <property type="evidence" value="ECO:0007669"/>
    <property type="project" value="UniProtKB-KW"/>
</dbReference>
<protein>
    <recommendedName>
        <fullName evidence="3">Cell division topological specificity factor</fullName>
    </recommendedName>
</protein>
<evidence type="ECO:0000313" key="5">
    <source>
        <dbReference type="Proteomes" id="UP000001661"/>
    </source>
</evidence>
<dbReference type="GO" id="GO:0032955">
    <property type="term" value="P:regulation of division septum assembly"/>
    <property type="evidence" value="ECO:0007669"/>
    <property type="project" value="InterPro"/>
</dbReference>
<comment type="similarity">
    <text evidence="1 3">Belongs to the MinE family.</text>
</comment>
<dbReference type="HOGENOM" id="CLU_137929_1_0_9"/>
<keyword evidence="5" id="KW-1185">Reference proteome</keyword>
<dbReference type="KEGG" id="aar:Acear_0562"/>
<keyword evidence="3 4" id="KW-0132">Cell division</keyword>
<dbReference type="HAMAP" id="MF_00262">
    <property type="entry name" value="MinE"/>
    <property type="match status" value="1"/>
</dbReference>
<evidence type="ECO:0000256" key="1">
    <source>
        <dbReference type="ARBA" id="ARBA00008168"/>
    </source>
</evidence>
<dbReference type="STRING" id="574087.Acear_0562"/>
<name>D9QV46_ACEAZ</name>
<dbReference type="RefSeq" id="WP_013277551.1">
    <property type="nucleotide sequence ID" value="NC_014378.1"/>
</dbReference>
<dbReference type="Pfam" id="PF03776">
    <property type="entry name" value="MinE"/>
    <property type="match status" value="1"/>
</dbReference>
<comment type="function">
    <text evidence="2 3">Prevents the cell division inhibition by proteins MinC and MinD at internal division sites while permitting inhibition at polar sites. This ensures cell division at the proper site by restricting the formation of a division septum at the midpoint of the long axis of the cell.</text>
</comment>
<dbReference type="EMBL" id="CP002105">
    <property type="protein sequence ID" value="ADL12105.1"/>
    <property type="molecule type" value="Genomic_DNA"/>
</dbReference>
<proteinExistence type="inferred from homology"/>
<dbReference type="OrthoDB" id="9796578at2"/>
<dbReference type="NCBIfam" id="NF001422">
    <property type="entry name" value="PRK00296.1"/>
    <property type="match status" value="1"/>
</dbReference>
<dbReference type="InterPro" id="IPR036707">
    <property type="entry name" value="MinE_sf"/>
</dbReference>
<dbReference type="InterPro" id="IPR005527">
    <property type="entry name" value="MinE"/>
</dbReference>